<dbReference type="STRING" id="471514.AN477_12185"/>
<comment type="caution">
    <text evidence="2">The sequence shown here is derived from an EMBL/GenBank/DDBJ whole genome shotgun (WGS) entry which is preliminary data.</text>
</comment>
<protein>
    <submittedName>
        <fullName evidence="2">Uncharacterized protein</fullName>
    </submittedName>
</protein>
<organism evidence="2 3">
    <name type="scientific">Alicyclobacillus ferrooxydans</name>
    <dbReference type="NCBI Taxonomy" id="471514"/>
    <lineage>
        <taxon>Bacteria</taxon>
        <taxon>Bacillati</taxon>
        <taxon>Bacillota</taxon>
        <taxon>Bacilli</taxon>
        <taxon>Bacillales</taxon>
        <taxon>Alicyclobacillaceae</taxon>
        <taxon>Alicyclobacillus</taxon>
    </lineage>
</organism>
<sequence>MHRERAAADDPYRSFAERIDSLTVPIALGFVTMLIVVQAVMQVPSVHQTLDKWRSGFAAVPTGQVTSHQQASVELYLSPSQTSSNIVVLVNGKQVADFSHQPFVNISVQPSDVITVVNDSGHVVYATVNQNDPSLVVPAPGQRVVVEPNTQADFPSARFQIPAS</sequence>
<dbReference type="EMBL" id="LJCO01000048">
    <property type="protein sequence ID" value="KPV43551.1"/>
    <property type="molecule type" value="Genomic_DNA"/>
</dbReference>
<accession>A0A0P9GRF2</accession>
<keyword evidence="1" id="KW-0812">Transmembrane</keyword>
<keyword evidence="3" id="KW-1185">Reference proteome</keyword>
<dbReference type="RefSeq" id="WP_054969426.1">
    <property type="nucleotide sequence ID" value="NZ_LJCO01000048.1"/>
</dbReference>
<name>A0A0P9GRF2_9BACL</name>
<gene>
    <name evidence="2" type="ORF">AN477_12185</name>
</gene>
<dbReference type="AlphaFoldDB" id="A0A0P9GRF2"/>
<dbReference type="Proteomes" id="UP000050482">
    <property type="component" value="Unassembled WGS sequence"/>
</dbReference>
<evidence type="ECO:0000256" key="1">
    <source>
        <dbReference type="SAM" id="Phobius"/>
    </source>
</evidence>
<evidence type="ECO:0000313" key="3">
    <source>
        <dbReference type="Proteomes" id="UP000050482"/>
    </source>
</evidence>
<keyword evidence="1" id="KW-1133">Transmembrane helix</keyword>
<dbReference type="PATRIC" id="fig|471514.4.peg.820"/>
<keyword evidence="1" id="KW-0472">Membrane</keyword>
<reference evidence="2 3" key="1">
    <citation type="submission" date="2015-09" db="EMBL/GenBank/DDBJ databases">
        <title>Draft genome sequence of Alicyclobacillus ferrooxydans DSM 22381.</title>
        <authorList>
            <person name="Hemp J."/>
        </authorList>
    </citation>
    <scope>NUCLEOTIDE SEQUENCE [LARGE SCALE GENOMIC DNA]</scope>
    <source>
        <strain evidence="2 3">TC-34</strain>
    </source>
</reference>
<proteinExistence type="predicted"/>
<evidence type="ECO:0000313" key="2">
    <source>
        <dbReference type="EMBL" id="KPV43551.1"/>
    </source>
</evidence>
<feature type="transmembrane region" description="Helical" evidence="1">
    <location>
        <begin position="21"/>
        <end position="41"/>
    </location>
</feature>